<protein>
    <submittedName>
        <fullName evidence="1">Uncharacterized protein</fullName>
    </submittedName>
</protein>
<accession>A0AAD4W2W0</accession>
<gene>
    <name evidence="1" type="ORF">L3X38_024620</name>
</gene>
<dbReference type="EMBL" id="JAJFAZ020000004">
    <property type="protein sequence ID" value="KAI5334487.1"/>
    <property type="molecule type" value="Genomic_DNA"/>
</dbReference>
<evidence type="ECO:0000313" key="2">
    <source>
        <dbReference type="Proteomes" id="UP001054821"/>
    </source>
</evidence>
<evidence type="ECO:0000313" key="1">
    <source>
        <dbReference type="EMBL" id="KAI5334487.1"/>
    </source>
</evidence>
<dbReference type="Proteomes" id="UP001054821">
    <property type="component" value="Chromosome 4"/>
</dbReference>
<proteinExistence type="predicted"/>
<organism evidence="1 2">
    <name type="scientific">Prunus dulcis</name>
    <name type="common">Almond</name>
    <name type="synonym">Amygdalus dulcis</name>
    <dbReference type="NCBI Taxonomy" id="3755"/>
    <lineage>
        <taxon>Eukaryota</taxon>
        <taxon>Viridiplantae</taxon>
        <taxon>Streptophyta</taxon>
        <taxon>Embryophyta</taxon>
        <taxon>Tracheophyta</taxon>
        <taxon>Spermatophyta</taxon>
        <taxon>Magnoliopsida</taxon>
        <taxon>eudicotyledons</taxon>
        <taxon>Gunneridae</taxon>
        <taxon>Pentapetalae</taxon>
        <taxon>rosids</taxon>
        <taxon>fabids</taxon>
        <taxon>Rosales</taxon>
        <taxon>Rosaceae</taxon>
        <taxon>Amygdaloideae</taxon>
        <taxon>Amygdaleae</taxon>
        <taxon>Prunus</taxon>
    </lineage>
</organism>
<dbReference type="AlphaFoldDB" id="A0AAD4W2W0"/>
<sequence>MGGEGRRSLPKGDAYESLASTLSTVGAERKARRHRTCRSCHLAYSARWVLNDRHDVIGLVARVASHVRQCGCRTVSVTSSGLSLVSPRTFGTVGAERKV</sequence>
<reference evidence="1 2" key="1">
    <citation type="journal article" date="2022" name="G3 (Bethesda)">
        <title>Whole-genome sequence and methylome profiling of the almond [Prunus dulcis (Mill.) D.A. Webb] cultivar 'Nonpareil'.</title>
        <authorList>
            <person name="D'Amico-Willman K.M."/>
            <person name="Ouma W.Z."/>
            <person name="Meulia T."/>
            <person name="Sideli G.M."/>
            <person name="Gradziel T.M."/>
            <person name="Fresnedo-Ramirez J."/>
        </authorList>
    </citation>
    <scope>NUCLEOTIDE SEQUENCE [LARGE SCALE GENOMIC DNA]</scope>
    <source>
        <strain evidence="1">Clone GOH B32 T37-40</strain>
    </source>
</reference>
<keyword evidence="2" id="KW-1185">Reference proteome</keyword>
<name>A0AAD4W2W0_PRUDU</name>
<comment type="caution">
    <text evidence="1">The sequence shown here is derived from an EMBL/GenBank/DDBJ whole genome shotgun (WGS) entry which is preliminary data.</text>
</comment>